<comment type="subcellular location">
    <subcellularLocation>
        <location evidence="1">Membrane</location>
        <topology evidence="1">Multi-pass membrane protein</topology>
    </subcellularLocation>
</comment>
<dbReference type="Pfam" id="PF05758">
    <property type="entry name" value="Ycf1"/>
    <property type="match status" value="4"/>
</dbReference>
<dbReference type="EMBL" id="MK397887">
    <property type="protein sequence ID" value="QBC69178.1"/>
    <property type="molecule type" value="Genomic_DNA"/>
</dbReference>
<keyword evidence="3" id="KW-1133">Transmembrane helix</keyword>
<evidence type="ECO:0008006" key="5">
    <source>
        <dbReference type="Google" id="ProtNLM"/>
    </source>
</evidence>
<feature type="compositionally biased region" description="Acidic residues" evidence="2">
    <location>
        <begin position="932"/>
        <end position="945"/>
    </location>
</feature>
<gene>
    <name evidence="4" type="primary">ycf1</name>
</gene>
<evidence type="ECO:0000256" key="2">
    <source>
        <dbReference type="SAM" id="MobiDB-lite"/>
    </source>
</evidence>
<dbReference type="GO" id="GO:0016020">
    <property type="term" value="C:membrane"/>
    <property type="evidence" value="ECO:0007669"/>
    <property type="project" value="UniProtKB-SubCell"/>
</dbReference>
<evidence type="ECO:0000256" key="1">
    <source>
        <dbReference type="ARBA" id="ARBA00004141"/>
    </source>
</evidence>
<keyword evidence="4" id="KW-0934">Plastid</keyword>
<organism evidence="4">
    <name type="scientific">Plumbago auriculata</name>
    <name type="common">Cape leadwort</name>
    <dbReference type="NCBI Taxonomy" id="45172"/>
    <lineage>
        <taxon>Eukaryota</taxon>
        <taxon>Viridiplantae</taxon>
        <taxon>Streptophyta</taxon>
        <taxon>Embryophyta</taxon>
        <taxon>Tracheophyta</taxon>
        <taxon>Spermatophyta</taxon>
        <taxon>Magnoliopsida</taxon>
        <taxon>eudicotyledons</taxon>
        <taxon>Gunneridae</taxon>
        <taxon>Pentapetalae</taxon>
        <taxon>Caryophyllales</taxon>
        <taxon>Plumbaginaceae</taxon>
        <taxon>Plumbago</taxon>
    </lineage>
</organism>
<reference evidence="4" key="1">
    <citation type="journal article" date="2019" name="Mol. Phylogenet. Evol.">
        <title>Plastid phylogenomic insights into the evolution of Caryophyllales.</title>
        <authorList>
            <person name="Yao G."/>
            <person name="Jin J.J."/>
            <person name="Li H.T."/>
            <person name="Yang J.B."/>
            <person name="Shiva Mandala V."/>
            <person name="Croley M."/>
            <person name="Mostow R."/>
            <person name="Douglas N.A."/>
            <person name="Chase M.W."/>
            <person name="Christenhusz M.J."/>
            <person name="Soltis D.E."/>
            <person name="Soltis P.S."/>
            <person name="Smith S.A."/>
            <person name="Brockington S.F."/>
            <person name="Moore M.J."/>
            <person name="Yi T.S."/>
            <person name="Li D.Z."/>
        </authorList>
    </citation>
    <scope>NUCLEOTIDE SEQUENCE</scope>
</reference>
<protein>
    <recommendedName>
        <fullName evidence="5">Translocon at the inner envelope membrane of chloroplasts 214</fullName>
    </recommendedName>
</protein>
<feature type="region of interest" description="Disordered" evidence="2">
    <location>
        <begin position="925"/>
        <end position="951"/>
    </location>
</feature>
<dbReference type="InterPro" id="IPR008896">
    <property type="entry name" value="TIC214"/>
</dbReference>
<accession>A0A411JVR1</accession>
<geneLocation type="plastid" evidence="4"/>
<keyword evidence="3" id="KW-0472">Membrane</keyword>
<keyword evidence="3" id="KW-0812">Transmembrane</keyword>
<dbReference type="PANTHER" id="PTHR33163">
    <property type="entry name" value="PROTEIN TIC 214-RELATED"/>
    <property type="match status" value="1"/>
</dbReference>
<feature type="transmembrane region" description="Helical" evidence="3">
    <location>
        <begin position="162"/>
        <end position="189"/>
    </location>
</feature>
<feature type="transmembrane region" description="Helical" evidence="3">
    <location>
        <begin position="56"/>
        <end position="75"/>
    </location>
</feature>
<evidence type="ECO:0000256" key="3">
    <source>
        <dbReference type="SAM" id="Phobius"/>
    </source>
</evidence>
<name>A0A411JVR1_PLUAU</name>
<dbReference type="EMBL" id="MK397887">
    <property type="protein sequence ID" value="QBC69179.1"/>
    <property type="molecule type" value="Genomic_DNA"/>
</dbReference>
<proteinExistence type="predicted"/>
<evidence type="ECO:0000313" key="4">
    <source>
        <dbReference type="EMBL" id="QBC69178.1"/>
    </source>
</evidence>
<dbReference type="PANTHER" id="PTHR33163:SF40">
    <property type="entry name" value="PROTEIN TIC 214"/>
    <property type="match status" value="1"/>
</dbReference>
<sequence>MIFLLLGNLCTKIINSVVVVGLYYGFLTTLSIGPSYLALLRTLVMEKGKKGTEKKVAATTGFIMGQLIMFISIYYRPLHLALNRPHTITFVTLPYLFIHCVWKNHHFDHSESATKDFLPSLIIQRAFLHNLFCQVFNLFILPNSMLARLVNIYLFRCKNKMLFLTSSFVAWLIGQILLMKCLGLVLVWIRSWIWQKHPIQSIIRSNKYLNLLLSRFRSNKYLNLLLSRFRSNTTKYLNVLLSRFRSNKYIKVLSRSKSTKYLVSELKSLVLDLKYRVSEFRYQVSEFRYFVLEELIAKDRIYPILLFSICAYYLGRTPPTTFSKSLKKVSETFQFDRVETVFETGGWEEGKRYKIEEGPVNGKYTIKNKYNKKIERLPLFSPLFNYRRWRGTVRYITNYQLRNPVRNEMSQFSFSSYQSDGQVRISFTHSSSLLDFFLDIEPKLVFSFFATPSLVYFDLHSLFKDALFNYYYWIYNNERKWSSLRKEFTDRIEALDIGSPYLDVLEKKIRLCNNKTKKEYLPKIYDPFLNGSYRGIIKRGIINKFSILNETPVEDSMENSISIEAHNEPYKKWVGPYQKKIETYFENRNKFQFLFVFNGGMFVKGKLYYVLFFEPLYEIWQAKVDKMEKKCGFRIKRKDEDKESLRRYVSHLIESNESKEVAKLKKQINRINRGEVFDFSKVVWYLCIRAFVVDPVVKTIYDATIIAPGEEKIIKRWLKRRNLEKRVPQWPYNFGSEADIVSGRKTNIGAEKIENFQIRSRYPRRLVLFARRERFYFIHLKDNKVPTHRYSLKIPGDDYYEKKPKNEKWIIKYPQEWDFRRGIIWSTMRVKRRKMFVFHKVWQMGAHCPLFYDQVKDILQVREPIVNSVRKLRKSIQSIPKRIKKFFRNKKRFFRNKKTITQGEGDDFLIEIEKGLIKLEEYQEKEEIPQSMEEEEDEEDDEEEKEEKRMLRMRKAEQERLERYMKREEYKGDKLEADEEELESTEPSEFEDYIACVDGGRTKLLLTYAKIRKWIILPSLIIAKNLVRLLLLQEPEWDEDIRDWRREKYIPSSLDGSLIEERAIFNETWEGEGGVEIKILYPFRLKPWHRSKIQPSRRDPMKKKKEKKNLVERKNLPFSFISIWGGMEVDRLGNSFDSYADCFSCLFVPIFKKSKKAIRKWSFRVLKFFKKRTKFLKVPKELKNLREDSSEIKIDSIIKKIKKGFRSKNEILHELPIQIRPMDRTKDELTEIKMKDLTDRTSTIRNEIKRITKDKKNGFRTRKKKMSPNKTSYGAQKLASLKNIFQIFKRRKDRLICKSHYFLKLIVEGLYTDILLEIFPYIINRLTNSLSRPMIIIKLFLKLRKKKKNEKIIKRISTIKKKLEPCYFRYRLSLHNEVSSKPEVFLNLSLVSQAYVFYKLSQTPVINLYKLRSVLQYDGASLFLNNEIKDYFRRQGIISSELKHKKLPNSGMNQWKNWLKLKHKKLPNSGMNQWKNWLKSHYQYELSALKWSQFEPQEWRNRVNQHCRVENRNLIKRDSSEREERVSLLVNINDRFQKTYRYDLLSYQSIYYEDKKDSYSYGSAFQVNKNQEISYTYNYNIHKPKLLDMGGIPIIHFIRSYYLMGIGFPYRFDTKGLFSLQIHNKNKEINPSNQKGFFFVFDWIFDWMGMNLDWMGMNLDWMKMNLDWMKMNEDSMEMNEDSMEMNEDSMEMNEDSMEMNEDSMEMNKDWMKMNEDWMKMEERLNRPGSNPIPWLFPQFGLFYNAYKMKTGFIPIHSLFDENGSEIPSKTIDQKYVTSDAQKPRDNLGRQKTRLTTKGAMNMNDFRKIFFGCQISWGTPALGLPIFDFFLPTLDNIFVSDLKKKEKEIDFEKKLKKLKRTKKKKDRLRTLWLLKRDTLNPYIVKIWAKRFISHSFSKMLRRGLLTMEPVRMPVKENLELIMYQTIRISLVHEIQQKNKKKRERNHYDLLVPENILSSRRRRELRILSCLNSRNSKGVDKNAVFCNGNKVKTCGQFLDERKDLDRDKKKLMKFKFFLWPNYRLEDLACMNRYWFDTNNGSRFSMLRIHMYPRLKNSFTIRFKNAFTIYIGWINSCAHALSYIRF</sequence>